<reference evidence="2" key="1">
    <citation type="submission" date="2023-06" db="EMBL/GenBank/DDBJ databases">
        <authorList>
            <consortium name="Lawrence Berkeley National Laboratory"/>
            <person name="Ahrendt S."/>
            <person name="Sahu N."/>
            <person name="Indic B."/>
            <person name="Wong-Bajracharya J."/>
            <person name="Merenyi Z."/>
            <person name="Ke H.-M."/>
            <person name="Monk M."/>
            <person name="Kocsube S."/>
            <person name="Drula E."/>
            <person name="Lipzen A."/>
            <person name="Balint B."/>
            <person name="Henrissat B."/>
            <person name="Andreopoulos B."/>
            <person name="Martin F.M."/>
            <person name="Harder C.B."/>
            <person name="Rigling D."/>
            <person name="Ford K.L."/>
            <person name="Foster G.D."/>
            <person name="Pangilinan J."/>
            <person name="Papanicolaou A."/>
            <person name="Barry K."/>
            <person name="LaButti K."/>
            <person name="Viragh M."/>
            <person name="Koriabine M."/>
            <person name="Yan M."/>
            <person name="Riley R."/>
            <person name="Champramary S."/>
            <person name="Plett K.L."/>
            <person name="Tsai I.J."/>
            <person name="Slot J."/>
            <person name="Sipos G."/>
            <person name="Plett J."/>
            <person name="Nagy L.G."/>
            <person name="Grigoriev I.V."/>
        </authorList>
    </citation>
    <scope>NUCLEOTIDE SEQUENCE</scope>
    <source>
        <strain evidence="2">HWK02</strain>
    </source>
</reference>
<name>A0AA39Q013_9AGAR</name>
<dbReference type="EMBL" id="JAUEPU010000023">
    <property type="protein sequence ID" value="KAK0493743.1"/>
    <property type="molecule type" value="Genomic_DNA"/>
</dbReference>
<keyword evidence="3" id="KW-1185">Reference proteome</keyword>
<evidence type="ECO:0000313" key="2">
    <source>
        <dbReference type="EMBL" id="KAK0493743.1"/>
    </source>
</evidence>
<organism evidence="2 3">
    <name type="scientific">Armillaria luteobubalina</name>
    <dbReference type="NCBI Taxonomy" id="153913"/>
    <lineage>
        <taxon>Eukaryota</taxon>
        <taxon>Fungi</taxon>
        <taxon>Dikarya</taxon>
        <taxon>Basidiomycota</taxon>
        <taxon>Agaricomycotina</taxon>
        <taxon>Agaricomycetes</taxon>
        <taxon>Agaricomycetidae</taxon>
        <taxon>Agaricales</taxon>
        <taxon>Marasmiineae</taxon>
        <taxon>Physalacriaceae</taxon>
        <taxon>Armillaria</taxon>
    </lineage>
</organism>
<dbReference type="AlphaFoldDB" id="A0AA39Q013"/>
<accession>A0AA39Q013</accession>
<proteinExistence type="predicted"/>
<gene>
    <name evidence="2" type="ORF">EDD18DRAFT_1107734</name>
</gene>
<evidence type="ECO:0000256" key="1">
    <source>
        <dbReference type="SAM" id="MobiDB-lite"/>
    </source>
</evidence>
<protein>
    <submittedName>
        <fullName evidence="2">Uncharacterized protein</fullName>
    </submittedName>
</protein>
<dbReference type="Proteomes" id="UP001175228">
    <property type="component" value="Unassembled WGS sequence"/>
</dbReference>
<feature type="region of interest" description="Disordered" evidence="1">
    <location>
        <begin position="73"/>
        <end position="103"/>
    </location>
</feature>
<evidence type="ECO:0000313" key="3">
    <source>
        <dbReference type="Proteomes" id="UP001175228"/>
    </source>
</evidence>
<sequence>MSTSMGWDKMGTEALSNYDCGRMIFHPERFIHVVNEDKDNTLKVIAIDFLQVHMFPGSATGFEGGEWEVRRSDDAHAQHPYLPPGLNYWDSSEDGPEEEGRKT</sequence>
<comment type="caution">
    <text evidence="2">The sequence shown here is derived from an EMBL/GenBank/DDBJ whole genome shotgun (WGS) entry which is preliminary data.</text>
</comment>